<evidence type="ECO:0000256" key="4">
    <source>
        <dbReference type="ARBA" id="ARBA00022475"/>
    </source>
</evidence>
<feature type="transmembrane region" description="Helical" evidence="8">
    <location>
        <begin position="270"/>
        <end position="288"/>
    </location>
</feature>
<comment type="subcellular location">
    <subcellularLocation>
        <location evidence="1">Cell membrane</location>
        <topology evidence="1">Multi-pass membrane protein</topology>
    </subcellularLocation>
</comment>
<accession>A0ABS2DST5</accession>
<dbReference type="InterPro" id="IPR018385">
    <property type="entry name" value="C4_dicarb_anaerob_car-like"/>
</dbReference>
<proteinExistence type="inferred from homology"/>
<name>A0ABS2DST5_9BURK</name>
<dbReference type="PANTHER" id="PTHR42002">
    <property type="entry name" value="ANAEROBIC C4-DICARBOXYLATE TRANSPORTER DCUC-RELATED"/>
    <property type="match status" value="1"/>
</dbReference>
<feature type="transmembrane region" description="Helical" evidence="8">
    <location>
        <begin position="114"/>
        <end position="144"/>
    </location>
</feature>
<keyword evidence="7 8" id="KW-0472">Membrane</keyword>
<evidence type="ECO:0000256" key="2">
    <source>
        <dbReference type="ARBA" id="ARBA00005275"/>
    </source>
</evidence>
<evidence type="ECO:0000256" key="8">
    <source>
        <dbReference type="SAM" id="Phobius"/>
    </source>
</evidence>
<feature type="transmembrane region" description="Helical" evidence="8">
    <location>
        <begin position="408"/>
        <end position="427"/>
    </location>
</feature>
<dbReference type="NCBIfam" id="TIGR00771">
    <property type="entry name" value="DcuC"/>
    <property type="match status" value="1"/>
</dbReference>
<feature type="transmembrane region" description="Helical" evidence="8">
    <location>
        <begin position="72"/>
        <end position="94"/>
    </location>
</feature>
<feature type="transmembrane region" description="Helical" evidence="8">
    <location>
        <begin position="193"/>
        <end position="215"/>
    </location>
</feature>
<keyword evidence="10" id="KW-1185">Reference proteome</keyword>
<sequence length="458" mass="49212">MLEAVLCLIALVLAGWAIAKNYDAKVVLFVTGLILLYLAVLLGHPVLAAKASSGLSWVDPFKVVRDLFVKQYSNAGLIILTLFGFAAYMSHIGANQKVIEVLSKPLSGIRSPYILVPLVFWLGTLLSIIIPSAASLAVILMATLYPVLRAAKMTPLTAAGVIATTATIVPTPLGGDNVVAARVLGFEHVVDYVFYHHAPITIPAIIIMGFAHYFWQRYMDKKSPASGEMSLDESKLKQNVEAPTYYAIFPVLPLILTIFFWLFFKSAKVGLVEITLFSFALAFACEIVRRRNDPTTNGKKLLGDANLFFKGMGDGFSKVVVLIVAASTMVAGLSSMGLIDMISNSLQGVESADTGLMFAFSGITGLITFISGSGNAVFYSFIELIPQIAEKAGIDPIMVALPMQCTSNLIRAVSPVAAVVIIVAATIRENPLNIVKRTAVPLLVGEAAVLAIAFFRYL</sequence>
<dbReference type="NCBIfam" id="NF037994">
    <property type="entry name" value="DcuC_1"/>
    <property type="match status" value="1"/>
</dbReference>
<evidence type="ECO:0000313" key="10">
    <source>
        <dbReference type="Proteomes" id="UP000715095"/>
    </source>
</evidence>
<dbReference type="Proteomes" id="UP000715095">
    <property type="component" value="Unassembled WGS sequence"/>
</dbReference>
<dbReference type="RefSeq" id="WP_205103179.1">
    <property type="nucleotide sequence ID" value="NZ_JACJJC010000011.1"/>
</dbReference>
<feature type="transmembrane region" description="Helical" evidence="8">
    <location>
        <begin position="359"/>
        <end position="382"/>
    </location>
</feature>
<feature type="transmembrane region" description="Helical" evidence="8">
    <location>
        <begin position="29"/>
        <end position="51"/>
    </location>
</feature>
<evidence type="ECO:0000256" key="5">
    <source>
        <dbReference type="ARBA" id="ARBA00022692"/>
    </source>
</evidence>
<feature type="transmembrane region" description="Helical" evidence="8">
    <location>
        <begin position="245"/>
        <end position="264"/>
    </location>
</feature>
<keyword evidence="4" id="KW-1003">Cell membrane</keyword>
<feature type="transmembrane region" description="Helical" evidence="8">
    <location>
        <begin position="319"/>
        <end position="339"/>
    </location>
</feature>
<comment type="caution">
    <text evidence="9">The sequence shown here is derived from an EMBL/GenBank/DDBJ whole genome shotgun (WGS) entry which is preliminary data.</text>
</comment>
<protein>
    <submittedName>
        <fullName evidence="9">C4-dicarboxylate transporter DcuC</fullName>
    </submittedName>
</protein>
<reference evidence="9 10" key="1">
    <citation type="journal article" date="2021" name="Sci. Rep.">
        <title>The distribution of antibiotic resistance genes in chicken gut microbiota commensals.</title>
        <authorList>
            <person name="Juricova H."/>
            <person name="Matiasovicova J."/>
            <person name="Kubasova T."/>
            <person name="Cejkova D."/>
            <person name="Rychlik I."/>
        </authorList>
    </citation>
    <scope>NUCLEOTIDE SEQUENCE [LARGE SCALE GENOMIC DNA]</scope>
    <source>
        <strain evidence="9 10">An829</strain>
    </source>
</reference>
<evidence type="ECO:0000256" key="6">
    <source>
        <dbReference type="ARBA" id="ARBA00022989"/>
    </source>
</evidence>
<dbReference type="Pfam" id="PF03606">
    <property type="entry name" value="DcuC"/>
    <property type="match status" value="1"/>
</dbReference>
<evidence type="ECO:0000256" key="1">
    <source>
        <dbReference type="ARBA" id="ARBA00004651"/>
    </source>
</evidence>
<dbReference type="InterPro" id="IPR004669">
    <property type="entry name" value="C4_dicarb_anaerob_car"/>
</dbReference>
<evidence type="ECO:0000313" key="9">
    <source>
        <dbReference type="EMBL" id="MBM6704406.1"/>
    </source>
</evidence>
<keyword evidence="5 8" id="KW-0812">Transmembrane</keyword>
<dbReference type="EMBL" id="JACJJC010000011">
    <property type="protein sequence ID" value="MBM6704406.1"/>
    <property type="molecule type" value="Genomic_DNA"/>
</dbReference>
<organism evidence="9 10">
    <name type="scientific">Sutterella massiliensis</name>
    <dbReference type="NCBI Taxonomy" id="1816689"/>
    <lineage>
        <taxon>Bacteria</taxon>
        <taxon>Pseudomonadati</taxon>
        <taxon>Pseudomonadota</taxon>
        <taxon>Betaproteobacteria</taxon>
        <taxon>Burkholderiales</taxon>
        <taxon>Sutterellaceae</taxon>
        <taxon>Sutterella</taxon>
    </lineage>
</organism>
<evidence type="ECO:0000256" key="3">
    <source>
        <dbReference type="ARBA" id="ARBA00022448"/>
    </source>
</evidence>
<keyword evidence="6 8" id="KW-1133">Transmembrane helix</keyword>
<comment type="similarity">
    <text evidence="2">Belongs to the DcuC/DcuD transporter (TC 2.A.61) family.</text>
</comment>
<gene>
    <name evidence="9" type="primary">dcuC</name>
    <name evidence="9" type="ORF">H6A60_07910</name>
</gene>
<feature type="transmembrane region" description="Helical" evidence="8">
    <location>
        <begin position="439"/>
        <end position="457"/>
    </location>
</feature>
<keyword evidence="3" id="KW-0813">Transport</keyword>
<dbReference type="PANTHER" id="PTHR42002:SF2">
    <property type="entry name" value="ANAEROBIC C4-DICARBOXYLATE TRANSPORTER DCUC-RELATED"/>
    <property type="match status" value="1"/>
</dbReference>
<evidence type="ECO:0000256" key="7">
    <source>
        <dbReference type="ARBA" id="ARBA00023136"/>
    </source>
</evidence>